<name>A0AAV4BR86_9GAST</name>
<proteinExistence type="predicted"/>
<evidence type="ECO:0000313" key="2">
    <source>
        <dbReference type="EMBL" id="GFO22986.1"/>
    </source>
</evidence>
<gene>
    <name evidence="2" type="ORF">PoB_004949100</name>
</gene>
<protein>
    <submittedName>
        <fullName evidence="2">Uncharacterized protein</fullName>
    </submittedName>
</protein>
<organism evidence="2 3">
    <name type="scientific">Plakobranchus ocellatus</name>
    <dbReference type="NCBI Taxonomy" id="259542"/>
    <lineage>
        <taxon>Eukaryota</taxon>
        <taxon>Metazoa</taxon>
        <taxon>Spiralia</taxon>
        <taxon>Lophotrochozoa</taxon>
        <taxon>Mollusca</taxon>
        <taxon>Gastropoda</taxon>
        <taxon>Heterobranchia</taxon>
        <taxon>Euthyneura</taxon>
        <taxon>Panpulmonata</taxon>
        <taxon>Sacoglossa</taxon>
        <taxon>Placobranchoidea</taxon>
        <taxon>Plakobranchidae</taxon>
        <taxon>Plakobranchus</taxon>
    </lineage>
</organism>
<accession>A0AAV4BR86</accession>
<dbReference type="Proteomes" id="UP000735302">
    <property type="component" value="Unassembled WGS sequence"/>
</dbReference>
<reference evidence="2 3" key="1">
    <citation type="journal article" date="2021" name="Elife">
        <title>Chloroplast acquisition without the gene transfer in kleptoplastic sea slugs, Plakobranchus ocellatus.</title>
        <authorList>
            <person name="Maeda T."/>
            <person name="Takahashi S."/>
            <person name="Yoshida T."/>
            <person name="Shimamura S."/>
            <person name="Takaki Y."/>
            <person name="Nagai Y."/>
            <person name="Toyoda A."/>
            <person name="Suzuki Y."/>
            <person name="Arimoto A."/>
            <person name="Ishii H."/>
            <person name="Satoh N."/>
            <person name="Nishiyama T."/>
            <person name="Hasebe M."/>
            <person name="Maruyama T."/>
            <person name="Minagawa J."/>
            <person name="Obokata J."/>
            <person name="Shigenobu S."/>
        </authorList>
    </citation>
    <scope>NUCLEOTIDE SEQUENCE [LARGE SCALE GENOMIC DNA]</scope>
</reference>
<feature type="region of interest" description="Disordered" evidence="1">
    <location>
        <begin position="1"/>
        <end position="58"/>
    </location>
</feature>
<feature type="compositionally biased region" description="Basic and acidic residues" evidence="1">
    <location>
        <begin position="1"/>
        <end position="10"/>
    </location>
</feature>
<sequence>MADQNLREDFVNVGDNDGGEVIDSEESDVTLVNQEESDTDSDTSGKEETNIEEYNPASDVWTLKEGTECICTPLPTKKNSQGSSKHSKENDPFY</sequence>
<comment type="caution">
    <text evidence="2">The sequence shown here is derived from an EMBL/GenBank/DDBJ whole genome shotgun (WGS) entry which is preliminary data.</text>
</comment>
<dbReference type="AlphaFoldDB" id="A0AAV4BR86"/>
<feature type="region of interest" description="Disordered" evidence="1">
    <location>
        <begin position="73"/>
        <end position="94"/>
    </location>
</feature>
<feature type="compositionally biased region" description="Acidic residues" evidence="1">
    <location>
        <begin position="17"/>
        <end position="28"/>
    </location>
</feature>
<dbReference type="EMBL" id="BLXT01005485">
    <property type="protein sequence ID" value="GFO22986.1"/>
    <property type="molecule type" value="Genomic_DNA"/>
</dbReference>
<evidence type="ECO:0000256" key="1">
    <source>
        <dbReference type="SAM" id="MobiDB-lite"/>
    </source>
</evidence>
<keyword evidence="3" id="KW-1185">Reference proteome</keyword>
<evidence type="ECO:0000313" key="3">
    <source>
        <dbReference type="Proteomes" id="UP000735302"/>
    </source>
</evidence>